<dbReference type="InterPro" id="IPR039448">
    <property type="entry name" value="Beta_helix"/>
</dbReference>
<organism evidence="2 3">
    <name type="scientific">Kistimonas scapharcae</name>
    <dbReference type="NCBI Taxonomy" id="1036133"/>
    <lineage>
        <taxon>Bacteria</taxon>
        <taxon>Pseudomonadati</taxon>
        <taxon>Pseudomonadota</taxon>
        <taxon>Gammaproteobacteria</taxon>
        <taxon>Oceanospirillales</taxon>
        <taxon>Endozoicomonadaceae</taxon>
        <taxon>Kistimonas</taxon>
    </lineage>
</organism>
<accession>A0ABP8V2B9</accession>
<dbReference type="SMART" id="SM00710">
    <property type="entry name" value="PbH1"/>
    <property type="match status" value="6"/>
</dbReference>
<protein>
    <recommendedName>
        <fullName evidence="1">Right handed beta helix domain-containing protein</fullName>
    </recommendedName>
</protein>
<dbReference type="InterPro" id="IPR011050">
    <property type="entry name" value="Pectin_lyase_fold/virulence"/>
</dbReference>
<dbReference type="Pfam" id="PF13229">
    <property type="entry name" value="Beta_helix"/>
    <property type="match status" value="1"/>
</dbReference>
<keyword evidence="3" id="KW-1185">Reference proteome</keyword>
<name>A0ABP8V2B9_9GAMM</name>
<dbReference type="PROSITE" id="PS51257">
    <property type="entry name" value="PROKAR_LIPOPROTEIN"/>
    <property type="match status" value="1"/>
</dbReference>
<dbReference type="RefSeq" id="WP_345195686.1">
    <property type="nucleotide sequence ID" value="NZ_BAABFL010000273.1"/>
</dbReference>
<dbReference type="SUPFAM" id="SSF51126">
    <property type="entry name" value="Pectin lyase-like"/>
    <property type="match status" value="1"/>
</dbReference>
<evidence type="ECO:0000313" key="3">
    <source>
        <dbReference type="Proteomes" id="UP001500604"/>
    </source>
</evidence>
<gene>
    <name evidence="2" type="ORF">GCM10023116_19930</name>
</gene>
<proteinExistence type="predicted"/>
<dbReference type="InterPro" id="IPR012334">
    <property type="entry name" value="Pectin_lyas_fold"/>
</dbReference>
<evidence type="ECO:0000313" key="2">
    <source>
        <dbReference type="EMBL" id="GAA4649714.1"/>
    </source>
</evidence>
<dbReference type="InterPro" id="IPR022442">
    <property type="entry name" value="SO_2930-like_dom"/>
</dbReference>
<dbReference type="Proteomes" id="UP001500604">
    <property type="component" value="Unassembled WGS sequence"/>
</dbReference>
<reference evidence="3" key="1">
    <citation type="journal article" date="2019" name="Int. J. Syst. Evol. Microbiol.">
        <title>The Global Catalogue of Microorganisms (GCM) 10K type strain sequencing project: providing services to taxonomists for standard genome sequencing and annotation.</title>
        <authorList>
            <consortium name="The Broad Institute Genomics Platform"/>
            <consortium name="The Broad Institute Genome Sequencing Center for Infectious Disease"/>
            <person name="Wu L."/>
            <person name="Ma J."/>
        </authorList>
    </citation>
    <scope>NUCLEOTIDE SEQUENCE [LARGE SCALE GENOMIC DNA]</scope>
    <source>
        <strain evidence="3">JCM 17805</strain>
    </source>
</reference>
<comment type="caution">
    <text evidence="2">The sequence shown here is derived from an EMBL/GenBank/DDBJ whole genome shotgun (WGS) entry which is preliminary data.</text>
</comment>
<dbReference type="Gene3D" id="2.160.20.10">
    <property type="entry name" value="Single-stranded right-handed beta-helix, Pectin lyase-like"/>
    <property type="match status" value="1"/>
</dbReference>
<evidence type="ECO:0000259" key="1">
    <source>
        <dbReference type="Pfam" id="PF13229"/>
    </source>
</evidence>
<dbReference type="EMBL" id="BAABFL010000273">
    <property type="protein sequence ID" value="GAA4649714.1"/>
    <property type="molecule type" value="Genomic_DNA"/>
</dbReference>
<dbReference type="NCBIfam" id="TIGR03805">
    <property type="entry name" value="beta_helix_1"/>
    <property type="match status" value="1"/>
</dbReference>
<sequence length="433" mass="46617">MSYSRFMIPALAVLLAGCSEDPSSSAQVPTPEKSFGKKLQTQLVMAQPGDVIEIPEGFYELDRSLTLSVDGVTIRGAGMDKTILSFKNQVAGAEGMMVTASDFTLEDLAIEDTKGDSIKINQAKNIVIRRVRSEWTNGPSTENGSYGFYPVMTENTLIEDSVVIGASDAGIYVGQSYNVVIRNNRAEYNVAGYEIENTIGADVYNNVATNNTGGVLIFNMPYLTQPGHSTRIYNNEIYSNNTENFAPKGTAVASVPAGSGILINSNDNVEIFGNNLKDNDTANIIVSSLLTADYQEEYKVSDNFDPFPEGIFIYDNTYSGGGTSPGRLELKALKVAQFGLTGRLPDILWDGVVNPKKLADGKAPVDTILCINDAAAGFINVDASNDFKGISTDKSPHNCQMQKMAAIDLGFLDSQQKSTLSTLESSDNTSKEG</sequence>
<dbReference type="InterPro" id="IPR006626">
    <property type="entry name" value="PbH1"/>
</dbReference>
<feature type="domain" description="Right handed beta helix" evidence="1">
    <location>
        <begin position="92"/>
        <end position="218"/>
    </location>
</feature>